<dbReference type="OrthoDB" id="1933708at2759"/>
<evidence type="ECO:0000313" key="2">
    <source>
        <dbReference type="Proteomes" id="UP000257109"/>
    </source>
</evidence>
<name>A0A371GEW7_MUCPR</name>
<dbReference type="AlphaFoldDB" id="A0A371GEW7"/>
<dbReference type="Proteomes" id="UP000257109">
    <property type="component" value="Unassembled WGS sequence"/>
</dbReference>
<comment type="caution">
    <text evidence="1">The sequence shown here is derived from an EMBL/GenBank/DDBJ whole genome shotgun (WGS) entry which is preliminary data.</text>
</comment>
<gene>
    <name evidence="1" type="ORF">CR513_29185</name>
</gene>
<evidence type="ECO:0000313" key="1">
    <source>
        <dbReference type="EMBL" id="RDX89128.1"/>
    </source>
</evidence>
<organism evidence="1 2">
    <name type="scientific">Mucuna pruriens</name>
    <name type="common">Velvet bean</name>
    <name type="synonym">Dolichos pruriens</name>
    <dbReference type="NCBI Taxonomy" id="157652"/>
    <lineage>
        <taxon>Eukaryota</taxon>
        <taxon>Viridiplantae</taxon>
        <taxon>Streptophyta</taxon>
        <taxon>Embryophyta</taxon>
        <taxon>Tracheophyta</taxon>
        <taxon>Spermatophyta</taxon>
        <taxon>Magnoliopsida</taxon>
        <taxon>eudicotyledons</taxon>
        <taxon>Gunneridae</taxon>
        <taxon>Pentapetalae</taxon>
        <taxon>rosids</taxon>
        <taxon>fabids</taxon>
        <taxon>Fabales</taxon>
        <taxon>Fabaceae</taxon>
        <taxon>Papilionoideae</taxon>
        <taxon>50 kb inversion clade</taxon>
        <taxon>NPAAA clade</taxon>
        <taxon>indigoferoid/millettioid clade</taxon>
        <taxon>Phaseoleae</taxon>
        <taxon>Mucuna</taxon>
    </lineage>
</organism>
<accession>A0A371GEW7</accession>
<keyword evidence="2" id="KW-1185">Reference proteome</keyword>
<sequence>MEMLLQDLKKLEDFYEYPIKHSTLRFPLKKPPEDVALELLRWMRLPQATINQNFLLFDFAWSAKVQGQLPLHDKAFGGRAMHLDASLFNVATNSTFVSLTSIGAITFKVHVEVCIIYCAMNSSSIETTSHLRKANIVANALSKRHALLSMLEIKLWGFESLKDLYVNVDDFKKAYNSCVVSANGGFFQHKCFLFKKKCLCVPRSSIRKLLVKEAHEGGLISHFGVQKRINDNAYVFICDAYAKMHRSYPTLENPITKSKLKKSQGKKPQVYHSQRPRVELRKDKVFPLEGHSQRAKEDFKDITSLTLRGQAELTRVNRRVSAEMKSSRPDRLHLGQARFVSAAHALQPSSLIKRPNCIDHISYPARRPSQR</sequence>
<reference evidence="1" key="1">
    <citation type="submission" date="2018-05" db="EMBL/GenBank/DDBJ databases">
        <title>Draft genome of Mucuna pruriens seed.</title>
        <authorList>
            <person name="Nnadi N.E."/>
            <person name="Vos R."/>
            <person name="Hasami M.H."/>
            <person name="Devisetty U.K."/>
            <person name="Aguiy J.C."/>
        </authorList>
    </citation>
    <scope>NUCLEOTIDE SEQUENCE [LARGE SCALE GENOMIC DNA]</scope>
    <source>
        <strain evidence="1">JCA_2017</strain>
    </source>
</reference>
<feature type="non-terminal residue" evidence="1">
    <location>
        <position position="1"/>
    </location>
</feature>
<proteinExistence type="predicted"/>
<protein>
    <recommendedName>
        <fullName evidence="3">Integrase zinc-binding domain-containing protein</fullName>
    </recommendedName>
</protein>
<evidence type="ECO:0008006" key="3">
    <source>
        <dbReference type="Google" id="ProtNLM"/>
    </source>
</evidence>
<dbReference type="EMBL" id="QJKJ01005761">
    <property type="protein sequence ID" value="RDX89128.1"/>
    <property type="molecule type" value="Genomic_DNA"/>
</dbReference>